<keyword evidence="3" id="KW-0804">Transcription</keyword>
<dbReference type="EMBL" id="JBEPSM010000004">
    <property type="protein sequence ID" value="MET4636187.1"/>
    <property type="molecule type" value="Genomic_DNA"/>
</dbReference>
<organism evidence="5 6">
    <name type="scientific">Kaistia defluvii</name>
    <dbReference type="NCBI Taxonomy" id="410841"/>
    <lineage>
        <taxon>Bacteria</taxon>
        <taxon>Pseudomonadati</taxon>
        <taxon>Pseudomonadota</taxon>
        <taxon>Alphaproteobacteria</taxon>
        <taxon>Hyphomicrobiales</taxon>
        <taxon>Kaistiaceae</taxon>
        <taxon>Kaistia</taxon>
    </lineage>
</organism>
<comment type="caution">
    <text evidence="5">The sequence shown here is derived from an EMBL/GenBank/DDBJ whole genome shotgun (WGS) entry which is preliminary data.</text>
</comment>
<dbReference type="Gene3D" id="2.10.109.10">
    <property type="entry name" value="Umud Fragment, subunit A"/>
    <property type="match status" value="1"/>
</dbReference>
<protein>
    <submittedName>
        <fullName evidence="5">Phage repressor protein C with HTH and peptisase S24 domain</fullName>
    </submittedName>
</protein>
<dbReference type="PANTHER" id="PTHR40661">
    <property type="match status" value="1"/>
</dbReference>
<dbReference type="InterPro" id="IPR001387">
    <property type="entry name" value="Cro/C1-type_HTH"/>
</dbReference>
<dbReference type="CDD" id="cd06529">
    <property type="entry name" value="S24_LexA-like"/>
    <property type="match status" value="1"/>
</dbReference>
<name>A0ABV2R4H2_9HYPH</name>
<dbReference type="RefSeq" id="WP_354553728.1">
    <property type="nucleotide sequence ID" value="NZ_JBEPSM010000004.1"/>
</dbReference>
<gene>
    <name evidence="5" type="ORF">ABIE08_004145</name>
</gene>
<dbReference type="InterPro" id="IPR036286">
    <property type="entry name" value="LexA/Signal_pep-like_sf"/>
</dbReference>
<evidence type="ECO:0000259" key="4">
    <source>
        <dbReference type="PROSITE" id="PS50943"/>
    </source>
</evidence>
<evidence type="ECO:0000313" key="5">
    <source>
        <dbReference type="EMBL" id="MET4636187.1"/>
    </source>
</evidence>
<dbReference type="SUPFAM" id="SSF47413">
    <property type="entry name" value="lambda repressor-like DNA-binding domains"/>
    <property type="match status" value="1"/>
</dbReference>
<keyword evidence="2" id="KW-0238">DNA-binding</keyword>
<dbReference type="Pfam" id="PF00717">
    <property type="entry name" value="Peptidase_S24"/>
    <property type="match status" value="1"/>
</dbReference>
<dbReference type="Proteomes" id="UP001549321">
    <property type="component" value="Unassembled WGS sequence"/>
</dbReference>
<dbReference type="Pfam" id="PF12844">
    <property type="entry name" value="HTH_19"/>
    <property type="match status" value="1"/>
</dbReference>
<dbReference type="SUPFAM" id="SSF51306">
    <property type="entry name" value="LexA/Signal peptidase"/>
    <property type="match status" value="1"/>
</dbReference>
<reference evidence="5 6" key="1">
    <citation type="submission" date="2024-06" db="EMBL/GenBank/DDBJ databases">
        <title>Sorghum-associated microbial communities from plants grown in Nebraska, USA.</title>
        <authorList>
            <person name="Schachtman D."/>
        </authorList>
    </citation>
    <scope>NUCLEOTIDE SEQUENCE [LARGE SCALE GENOMIC DNA]</scope>
    <source>
        <strain evidence="5 6">3207</strain>
    </source>
</reference>
<proteinExistence type="predicted"/>
<accession>A0ABV2R4H2</accession>
<evidence type="ECO:0000256" key="2">
    <source>
        <dbReference type="ARBA" id="ARBA00023125"/>
    </source>
</evidence>
<dbReference type="InterPro" id="IPR015927">
    <property type="entry name" value="Peptidase_S24_S26A/B/C"/>
</dbReference>
<dbReference type="InterPro" id="IPR039418">
    <property type="entry name" value="LexA-like"/>
</dbReference>
<keyword evidence="1" id="KW-0805">Transcription regulation</keyword>
<dbReference type="PANTHER" id="PTHR40661:SF3">
    <property type="entry name" value="FELS-1 PROPHAGE TRANSCRIPTIONAL REGULATOR"/>
    <property type="match status" value="1"/>
</dbReference>
<sequence length="268" mass="28677">MISVDIYDVVVGMDTQGTRLRQARLNAGFSSAARAAAALGLKASSYAAHENGQNGYDAEMAKKYSRKFGVSAAWLLTGDESDFKRVPLGQEFDPDVQTDDQATIGSETGRRGIPSDAIAQIDVTGGMGGGGVSIVSHGVPGQHGMTFAAEHIRDYWRLPSEVLLALGLKPGDIAILPVQGDSMSKTLTEGDFVFVDTRHRLPSPDGIYALTDDFGGVVVKRLEVASNPRDDDIVVRVISDNPKHAPKERNLADLNVIGRVVRRFGVVS</sequence>
<dbReference type="PROSITE" id="PS50943">
    <property type="entry name" value="HTH_CROC1"/>
    <property type="match status" value="1"/>
</dbReference>
<evidence type="ECO:0000256" key="3">
    <source>
        <dbReference type="ARBA" id="ARBA00023163"/>
    </source>
</evidence>
<dbReference type="InterPro" id="IPR010982">
    <property type="entry name" value="Lambda_DNA-bd_dom_sf"/>
</dbReference>
<keyword evidence="6" id="KW-1185">Reference proteome</keyword>
<dbReference type="Gene3D" id="1.10.260.40">
    <property type="entry name" value="lambda repressor-like DNA-binding domains"/>
    <property type="match status" value="1"/>
</dbReference>
<evidence type="ECO:0000313" key="6">
    <source>
        <dbReference type="Proteomes" id="UP001549321"/>
    </source>
</evidence>
<feature type="domain" description="HTH cro/C1-type" evidence="4">
    <location>
        <begin position="20"/>
        <end position="75"/>
    </location>
</feature>
<dbReference type="SMART" id="SM00530">
    <property type="entry name" value="HTH_XRE"/>
    <property type="match status" value="1"/>
</dbReference>
<evidence type="ECO:0000256" key="1">
    <source>
        <dbReference type="ARBA" id="ARBA00023015"/>
    </source>
</evidence>